<comment type="similarity">
    <text evidence="1">Belongs to the carotenoid oxygenase family.</text>
</comment>
<dbReference type="Proteomes" id="UP001497457">
    <property type="component" value="Chromosome 12b"/>
</dbReference>
<reference evidence="8" key="1">
    <citation type="submission" date="2024-06" db="EMBL/GenBank/DDBJ databases">
        <authorList>
            <person name="Ryan C."/>
        </authorList>
    </citation>
    <scope>NUCLEOTIDE SEQUENCE [LARGE SCALE GENOMIC DNA]</scope>
</reference>
<feature type="binding site" evidence="6">
    <location>
        <position position="296"/>
    </location>
    <ligand>
        <name>Fe cation</name>
        <dbReference type="ChEBI" id="CHEBI:24875"/>
        <note>catalytic</note>
    </ligand>
</feature>
<evidence type="ECO:0000256" key="4">
    <source>
        <dbReference type="ARBA" id="ARBA00022964"/>
    </source>
</evidence>
<evidence type="ECO:0000256" key="5">
    <source>
        <dbReference type="ARBA" id="ARBA00023004"/>
    </source>
</evidence>
<evidence type="ECO:0000313" key="7">
    <source>
        <dbReference type="EMBL" id="CAL4911742.1"/>
    </source>
</evidence>
<gene>
    <name evidence="7" type="ORF">URODEC1_LOCUS15189</name>
</gene>
<keyword evidence="2 6" id="KW-0479">Metal-binding</keyword>
<dbReference type="PANTHER" id="PTHR10543">
    <property type="entry name" value="BETA-CAROTENE DIOXYGENASE"/>
    <property type="match status" value="1"/>
</dbReference>
<evidence type="ECO:0000256" key="6">
    <source>
        <dbReference type="PIRSR" id="PIRSR604294-1"/>
    </source>
</evidence>
<sequence length="566" mass="61852">MAAAASYLPTLGSAPKPFVCAAHHPRSSQTMSSATAACRRGGGRIIGCMETARDCGSASHHCAWANIRLERWEGDLAVQGHIPAWLNGTYLRNGPGVWEVGGGEHAFEHVFDGYATLVRVSIRGARGRAVGAHRQIESDAYTSAMACGRPIMREFSQICPRDPGSLLDRLRSAVGLAAGAAMSDNANTVVLPLGDGRRVLCLADVNKSSVLVDPETLDTIGKLRYMDRLWWWRCPVQCTHPVVTRSGSGDELLTLLPDFARRGYLVVRMPTTTGSNEREVLGRVRCRGGPTPGWVHSFAVTERYIVVPEMPLRYSVGRMLKSEIGPLYILDWLPDSGSFMHVICRSTGNTVASVAVPPFVAFHFINAYEERGDDGGGSMANAVIADCCEYYADPAIIQALALHRLRSLDTAKELFPESRVARFRIPLDGSPLGMLETALDPDAHGRGVELSTINPAYTGREYRYLYACSIRRPYNFFNSLTKMDLVEKDAKSWHEEGTVPSEPFFVARPGGELEDDGVVISTVTSMDGGGYVLLLDAATFQEIARLKFPYGLPVGFHGCWIPDKSH</sequence>
<feature type="binding site" evidence="6">
    <location>
        <position position="363"/>
    </location>
    <ligand>
        <name>Fe cation</name>
        <dbReference type="ChEBI" id="CHEBI:24875"/>
        <note>catalytic</note>
    </ligand>
</feature>
<keyword evidence="5 6" id="KW-0408">Iron</keyword>
<comment type="cofactor">
    <cofactor evidence="6">
        <name>Fe(2+)</name>
        <dbReference type="ChEBI" id="CHEBI:29033"/>
    </cofactor>
    <text evidence="6">Binds 1 Fe(2+) ion per subunit.</text>
</comment>
<dbReference type="GO" id="GO:0051213">
    <property type="term" value="F:dioxygenase activity"/>
    <property type="evidence" value="ECO:0007669"/>
    <property type="project" value="UniProtKB-KW"/>
</dbReference>
<keyword evidence="4" id="KW-0560">Oxidoreductase</keyword>
<evidence type="ECO:0000256" key="1">
    <source>
        <dbReference type="ARBA" id="ARBA00006787"/>
    </source>
</evidence>
<dbReference type="GO" id="GO:0046872">
    <property type="term" value="F:metal ion binding"/>
    <property type="evidence" value="ECO:0007669"/>
    <property type="project" value="UniProtKB-KW"/>
</dbReference>
<dbReference type="InterPro" id="IPR004294">
    <property type="entry name" value="Carotenoid_Oase"/>
</dbReference>
<dbReference type="AlphaFoldDB" id="A0ABC8WMY4"/>
<accession>A0ABC8WMY4</accession>
<feature type="binding site" evidence="6">
    <location>
        <position position="240"/>
    </location>
    <ligand>
        <name>Fe cation</name>
        <dbReference type="ChEBI" id="CHEBI:24875"/>
        <note>catalytic</note>
    </ligand>
</feature>
<evidence type="ECO:0000256" key="2">
    <source>
        <dbReference type="ARBA" id="ARBA00022723"/>
    </source>
</evidence>
<keyword evidence="8" id="KW-1185">Reference proteome</keyword>
<reference evidence="7 8" key="2">
    <citation type="submission" date="2024-10" db="EMBL/GenBank/DDBJ databases">
        <authorList>
            <person name="Ryan C."/>
        </authorList>
    </citation>
    <scope>NUCLEOTIDE SEQUENCE [LARGE SCALE GENOMIC DNA]</scope>
</reference>
<name>A0ABC8WMY4_9POAL</name>
<evidence type="ECO:0000256" key="3">
    <source>
        <dbReference type="ARBA" id="ARBA00022946"/>
    </source>
</evidence>
<dbReference type="Pfam" id="PF03055">
    <property type="entry name" value="RPE65"/>
    <property type="match status" value="1"/>
</dbReference>
<evidence type="ECO:0000313" key="8">
    <source>
        <dbReference type="Proteomes" id="UP001497457"/>
    </source>
</evidence>
<keyword evidence="3" id="KW-0809">Transit peptide</keyword>
<dbReference type="EMBL" id="OZ075122">
    <property type="protein sequence ID" value="CAL4911742.1"/>
    <property type="molecule type" value="Genomic_DNA"/>
</dbReference>
<dbReference type="PANTHER" id="PTHR10543:SF102">
    <property type="entry name" value="CAROTENOID CLEAVAGE DIOXYGENASE 8"/>
    <property type="match status" value="1"/>
</dbReference>
<proteinExistence type="inferred from homology"/>
<protein>
    <submittedName>
        <fullName evidence="7">Uncharacterized protein</fullName>
    </submittedName>
</protein>
<keyword evidence="4" id="KW-0223">Dioxygenase</keyword>
<feature type="binding site" evidence="6">
    <location>
        <position position="557"/>
    </location>
    <ligand>
        <name>Fe cation</name>
        <dbReference type="ChEBI" id="CHEBI:24875"/>
        <note>catalytic</note>
    </ligand>
</feature>
<organism evidence="7 8">
    <name type="scientific">Urochloa decumbens</name>
    <dbReference type="NCBI Taxonomy" id="240449"/>
    <lineage>
        <taxon>Eukaryota</taxon>
        <taxon>Viridiplantae</taxon>
        <taxon>Streptophyta</taxon>
        <taxon>Embryophyta</taxon>
        <taxon>Tracheophyta</taxon>
        <taxon>Spermatophyta</taxon>
        <taxon>Magnoliopsida</taxon>
        <taxon>Liliopsida</taxon>
        <taxon>Poales</taxon>
        <taxon>Poaceae</taxon>
        <taxon>PACMAD clade</taxon>
        <taxon>Panicoideae</taxon>
        <taxon>Panicodae</taxon>
        <taxon>Paniceae</taxon>
        <taxon>Melinidinae</taxon>
        <taxon>Urochloa</taxon>
    </lineage>
</organism>